<evidence type="ECO:0000256" key="1">
    <source>
        <dbReference type="ARBA" id="ARBA00022801"/>
    </source>
</evidence>
<gene>
    <name evidence="3" type="ORF">SAMN05421637_0809</name>
</gene>
<dbReference type="PANTHER" id="PTHR43053">
    <property type="entry name" value="GLYCOSIDASE FAMILY 31"/>
    <property type="match status" value="1"/>
</dbReference>
<dbReference type="EMBL" id="FNZI01000002">
    <property type="protein sequence ID" value="SEJ11045.1"/>
    <property type="molecule type" value="Genomic_DNA"/>
</dbReference>
<dbReference type="eggNOG" id="COG3345">
    <property type="taxonomic scope" value="Bacteria"/>
</dbReference>
<dbReference type="GO" id="GO:0016052">
    <property type="term" value="P:carbohydrate catabolic process"/>
    <property type="evidence" value="ECO:0007669"/>
    <property type="project" value="InterPro"/>
</dbReference>
<dbReference type="InterPro" id="IPR017853">
    <property type="entry name" value="GH"/>
</dbReference>
<dbReference type="SUPFAM" id="SSF51445">
    <property type="entry name" value="(Trans)glycosidases"/>
    <property type="match status" value="1"/>
</dbReference>
<evidence type="ECO:0000313" key="3">
    <source>
        <dbReference type="EMBL" id="SEJ11045.1"/>
    </source>
</evidence>
<dbReference type="InterPro" id="IPR002252">
    <property type="entry name" value="Glyco_hydro_36"/>
</dbReference>
<dbReference type="InterPro" id="IPR050985">
    <property type="entry name" value="Alpha-glycosidase_related"/>
</dbReference>
<name>A0A1H6WFD6_9MICO</name>
<accession>A0A1H6WFD6</accession>
<dbReference type="Gene3D" id="3.20.20.70">
    <property type="entry name" value="Aldolase class I"/>
    <property type="match status" value="1"/>
</dbReference>
<dbReference type="CDD" id="cd14791">
    <property type="entry name" value="GH36"/>
    <property type="match status" value="1"/>
</dbReference>
<dbReference type="Gene3D" id="2.70.98.60">
    <property type="entry name" value="alpha-galactosidase from lactobacil brevis"/>
    <property type="match status" value="1"/>
</dbReference>
<keyword evidence="2" id="KW-0326">Glycosidase</keyword>
<dbReference type="PRINTS" id="PR00743">
    <property type="entry name" value="GLHYDRLASE36"/>
</dbReference>
<organism evidence="3 4">
    <name type="scientific">Demequina mangrovi</name>
    <dbReference type="NCBI Taxonomy" id="1043493"/>
    <lineage>
        <taxon>Bacteria</taxon>
        <taxon>Bacillati</taxon>
        <taxon>Actinomycetota</taxon>
        <taxon>Actinomycetes</taxon>
        <taxon>Micrococcales</taxon>
        <taxon>Demequinaceae</taxon>
        <taxon>Demequina</taxon>
    </lineage>
</organism>
<dbReference type="GO" id="GO:0004557">
    <property type="term" value="F:alpha-galactosidase activity"/>
    <property type="evidence" value="ECO:0007669"/>
    <property type="project" value="InterPro"/>
</dbReference>
<sequence length="715" mass="76549">MSAPDLAWGHPSAPLVIRLTDDAPARVALSDPAGIAHGPGAEQALVEVALRGHGRSFSSARLRRSVVGERLRPVSHTVDDRSAVVVQRDPVTGLVAETRIVLAGEAAAYRFVTTLRCDGDAPVVVDAVATAALGGLTGAVGETREARLWTARHESYAENRWSSEPLAEGLPWINPGIHRQPARGVVERTGTSTWSTGAYQPGGVIEGPRGAVAWEIEVSGPWRWEVASLSDPADWLSLALMGPSDEHHAWNVTLAPGEELTTVPATVAVSPAGFEGAVAALTQARRAAHRPQPAGARDALIYNDYMNTLMGDPTEEKLLPLIAGAAAAGADIFCIDAGWYDDGHDWWPSVGEWLPSTRRFPTLGLGGVLQRIRDAGMRPGLWVEPEVVGVRSPLADTLPEEAFMRRGGRRIVAHDRYFLDLRSEAARAHLDRVFARLIEELGAEYVKWDYNVTPGIGPGDEAPGAALLDHSRSLLSWFDALRDRYPHAVIEACASGANRQDSAILRRFDLHSTSDQQDPLLYPPIAAGALMAMPPEQAGNWAYPHAGMSVEEAVLTLVTGLSGRMYLAGHLDRLPEPLMAAVREACATYREVIAHQQVSVPFWPLGLPRWEDGVVCAGTRASAERGQALVCVWNRDGAESLEVPLDGPVDSVEQLFPDPDGEVDVEPWTLSWDAEAGTLGIGAPAGTPSARVLRVTYADAASTRSSASTSEGAPA</sequence>
<proteinExistence type="predicted"/>
<keyword evidence="1" id="KW-0378">Hydrolase</keyword>
<keyword evidence="4" id="KW-1185">Reference proteome</keyword>
<protein>
    <submittedName>
        <fullName evidence="3">Alpha-galactosidase</fullName>
    </submittedName>
</protein>
<dbReference type="PANTHER" id="PTHR43053:SF3">
    <property type="entry name" value="ALPHA-GALACTOSIDASE C-RELATED"/>
    <property type="match status" value="1"/>
</dbReference>
<dbReference type="InterPro" id="IPR013785">
    <property type="entry name" value="Aldolase_TIM"/>
</dbReference>
<dbReference type="RefSeq" id="WP_042213404.1">
    <property type="nucleotide sequence ID" value="NZ_BBLU01000003.1"/>
</dbReference>
<dbReference type="STRING" id="1043493.SAMN05421637_0809"/>
<reference evidence="4" key="1">
    <citation type="submission" date="2016-10" db="EMBL/GenBank/DDBJ databases">
        <authorList>
            <person name="Varghese N."/>
        </authorList>
    </citation>
    <scope>NUCLEOTIDE SEQUENCE [LARGE SCALE GENOMIC DNA]</scope>
    <source>
        <strain evidence="4">DSM 24868</strain>
    </source>
</reference>
<dbReference type="AlphaFoldDB" id="A0A1H6WFD6"/>
<dbReference type="InterPro" id="IPR038417">
    <property type="entry name" value="Alpga-gal_N_sf"/>
</dbReference>
<dbReference type="OrthoDB" id="9758822at2"/>
<evidence type="ECO:0000256" key="2">
    <source>
        <dbReference type="ARBA" id="ARBA00023295"/>
    </source>
</evidence>
<dbReference type="Proteomes" id="UP000183315">
    <property type="component" value="Unassembled WGS sequence"/>
</dbReference>
<dbReference type="Pfam" id="PF02065">
    <property type="entry name" value="Melibiase"/>
    <property type="match status" value="1"/>
</dbReference>
<evidence type="ECO:0000313" key="4">
    <source>
        <dbReference type="Proteomes" id="UP000183315"/>
    </source>
</evidence>